<organism evidence="5 6">
    <name type="scientific">Dongia sedimenti</name>
    <dbReference type="NCBI Taxonomy" id="3064282"/>
    <lineage>
        <taxon>Bacteria</taxon>
        <taxon>Pseudomonadati</taxon>
        <taxon>Pseudomonadota</taxon>
        <taxon>Alphaproteobacteria</taxon>
        <taxon>Rhodospirillales</taxon>
        <taxon>Dongiaceae</taxon>
        <taxon>Dongia</taxon>
    </lineage>
</organism>
<feature type="domain" description="HTH tetR-type" evidence="4">
    <location>
        <begin position="16"/>
        <end position="76"/>
    </location>
</feature>
<evidence type="ECO:0000313" key="6">
    <source>
        <dbReference type="Proteomes" id="UP001230156"/>
    </source>
</evidence>
<proteinExistence type="predicted"/>
<dbReference type="SUPFAM" id="SSF46689">
    <property type="entry name" value="Homeodomain-like"/>
    <property type="match status" value="1"/>
</dbReference>
<comment type="caution">
    <text evidence="5">The sequence shown here is derived from an EMBL/GenBank/DDBJ whole genome shotgun (WGS) entry which is preliminary data.</text>
</comment>
<dbReference type="PROSITE" id="PS50977">
    <property type="entry name" value="HTH_TETR_2"/>
    <property type="match status" value="1"/>
</dbReference>
<dbReference type="PANTHER" id="PTHR30055:SF223">
    <property type="entry name" value="HTH-TYPE TRANSCRIPTIONAL REGULATOR UIDR"/>
    <property type="match status" value="1"/>
</dbReference>
<keyword evidence="2 3" id="KW-0238">DNA-binding</keyword>
<dbReference type="Pfam" id="PF00440">
    <property type="entry name" value="TetR_N"/>
    <property type="match status" value="1"/>
</dbReference>
<keyword evidence="6" id="KW-1185">Reference proteome</keyword>
<name>A0ABU0YLJ0_9PROT</name>
<dbReference type="PANTHER" id="PTHR30055">
    <property type="entry name" value="HTH-TYPE TRANSCRIPTIONAL REGULATOR RUTR"/>
    <property type="match status" value="1"/>
</dbReference>
<feature type="DNA-binding region" description="H-T-H motif" evidence="3">
    <location>
        <begin position="39"/>
        <end position="58"/>
    </location>
</feature>
<sequence>MPTQTVKSSARAARADQRRQQILNAALGCFRREGFHGASMDQISKAAGMSVGHIYHYFENKEAIIAAIVERDVAELEADFEKIRASADVAAAMVQHAAGVIARGDHASDGGFRLEMLAEATRSPRIAAILQDAHREIGRMVVDTMRHANPGLSEAEAQTKFELLGALFAGLDIAMVRSPGLDRARLSADLLKTIQHVLGETKS</sequence>
<dbReference type="Pfam" id="PF13977">
    <property type="entry name" value="TetR_C_6"/>
    <property type="match status" value="1"/>
</dbReference>
<evidence type="ECO:0000313" key="5">
    <source>
        <dbReference type="EMBL" id="MDQ7248569.1"/>
    </source>
</evidence>
<dbReference type="RefSeq" id="WP_379956046.1">
    <property type="nucleotide sequence ID" value="NZ_JAUYVI010000004.1"/>
</dbReference>
<accession>A0ABU0YLJ0</accession>
<dbReference type="Proteomes" id="UP001230156">
    <property type="component" value="Unassembled WGS sequence"/>
</dbReference>
<dbReference type="InterPro" id="IPR050109">
    <property type="entry name" value="HTH-type_TetR-like_transc_reg"/>
</dbReference>
<dbReference type="InterPro" id="IPR009057">
    <property type="entry name" value="Homeodomain-like_sf"/>
</dbReference>
<dbReference type="PRINTS" id="PR00455">
    <property type="entry name" value="HTHTETR"/>
</dbReference>
<dbReference type="InterPro" id="IPR039538">
    <property type="entry name" value="BetI_C"/>
</dbReference>
<evidence type="ECO:0000256" key="3">
    <source>
        <dbReference type="PROSITE-ProRule" id="PRU00335"/>
    </source>
</evidence>
<protein>
    <submittedName>
        <fullName evidence="5">TetR/AcrR family transcriptional regulator</fullName>
    </submittedName>
</protein>
<evidence type="ECO:0000256" key="1">
    <source>
        <dbReference type="ARBA" id="ARBA00022491"/>
    </source>
</evidence>
<gene>
    <name evidence="5" type="ORF">Q8A70_12865</name>
</gene>
<dbReference type="EMBL" id="JAUYVI010000004">
    <property type="protein sequence ID" value="MDQ7248569.1"/>
    <property type="molecule type" value="Genomic_DNA"/>
</dbReference>
<dbReference type="Gene3D" id="1.10.357.10">
    <property type="entry name" value="Tetracycline Repressor, domain 2"/>
    <property type="match status" value="1"/>
</dbReference>
<evidence type="ECO:0000259" key="4">
    <source>
        <dbReference type="PROSITE" id="PS50977"/>
    </source>
</evidence>
<reference evidence="6" key="1">
    <citation type="submission" date="2023-08" db="EMBL/GenBank/DDBJ databases">
        <title>Rhodospirillaceae gen. nov., a novel taxon isolated from the Yangtze River Yuezi River estuary sludge.</title>
        <authorList>
            <person name="Ruan L."/>
        </authorList>
    </citation>
    <scope>NUCLEOTIDE SEQUENCE [LARGE SCALE GENOMIC DNA]</scope>
    <source>
        <strain evidence="6">R-7</strain>
    </source>
</reference>
<dbReference type="InterPro" id="IPR001647">
    <property type="entry name" value="HTH_TetR"/>
</dbReference>
<keyword evidence="1" id="KW-0678">Repressor</keyword>
<evidence type="ECO:0000256" key="2">
    <source>
        <dbReference type="ARBA" id="ARBA00023125"/>
    </source>
</evidence>